<evidence type="ECO:0000313" key="9">
    <source>
        <dbReference type="Proteomes" id="UP000223968"/>
    </source>
</evidence>
<dbReference type="GO" id="GO:0016020">
    <property type="term" value="C:membrane"/>
    <property type="evidence" value="ECO:0007669"/>
    <property type="project" value="UniProtKB-SubCell"/>
</dbReference>
<dbReference type="STRING" id="1447875.A0A2B7Y3C9"/>
<dbReference type="GO" id="GO:0006506">
    <property type="term" value="P:GPI anchor biosynthetic process"/>
    <property type="evidence" value="ECO:0007669"/>
    <property type="project" value="InterPro"/>
</dbReference>
<protein>
    <recommendedName>
        <fullName evidence="7">Calcineurin-like phosphoesterase domain-containing protein</fullName>
    </recommendedName>
</protein>
<name>A0A2B7Y3C9_9EURO</name>
<dbReference type="GO" id="GO:0005783">
    <property type="term" value="C:endoplasmic reticulum"/>
    <property type="evidence" value="ECO:0007669"/>
    <property type="project" value="TreeGrafter"/>
</dbReference>
<feature type="compositionally biased region" description="Polar residues" evidence="5">
    <location>
        <begin position="535"/>
        <end position="544"/>
    </location>
</feature>
<evidence type="ECO:0000313" key="8">
    <source>
        <dbReference type="EMBL" id="PGH15649.1"/>
    </source>
</evidence>
<feature type="transmembrane region" description="Helical" evidence="6">
    <location>
        <begin position="645"/>
        <end position="662"/>
    </location>
</feature>
<feature type="transmembrane region" description="Helical" evidence="6">
    <location>
        <begin position="509"/>
        <end position="529"/>
    </location>
</feature>
<feature type="compositionally biased region" description="Low complexity" evidence="5">
    <location>
        <begin position="570"/>
        <end position="583"/>
    </location>
</feature>
<feature type="compositionally biased region" description="Polar residues" evidence="5">
    <location>
        <begin position="584"/>
        <end position="593"/>
    </location>
</feature>
<evidence type="ECO:0000259" key="7">
    <source>
        <dbReference type="Pfam" id="PF00149"/>
    </source>
</evidence>
<feature type="region of interest" description="Disordered" evidence="5">
    <location>
        <begin position="535"/>
        <end position="604"/>
    </location>
</feature>
<evidence type="ECO:0000256" key="3">
    <source>
        <dbReference type="ARBA" id="ARBA00022989"/>
    </source>
</evidence>
<gene>
    <name evidence="8" type="ORF">AJ79_02243</name>
</gene>
<evidence type="ECO:0000256" key="6">
    <source>
        <dbReference type="SAM" id="Phobius"/>
    </source>
</evidence>
<sequence>MPLSHRNQFHEPPSILQRIYNVLPPGARSGVANVQTKTTQLATTCTRETKRRRRGGYSVLGLIRLVCSLQNVLMAMWLVTLWWGERKVFTDSIGECEWRGWERWQEGAIPHHVAFVADPQLVDPHTYPGRPWPLSSLTVFYADLYLYRTYSLLQQELKPDTTFFLGDLFDGGREWATGSSSSPEARFKEYGNSVWMKEYQRFTRLFFDTWKLGGIDSEASPRGRKIIASLPGNHDLGFGHGIQKPVLERFQTYFGVGNRVDVLGNHTFVSVDTVSLSAMDQPDPKTGSSGGDEDIWKPADEFLNDLSNIKARATKEELLALQGEAENYLAAPTVVDAGDPSQPPASFAPSDAELPTIILTHVPLYRAPGTPCGPLRERFPPSSADPLPEKDPRNAISVSAGYQYQNVLTETISKKIIDSAGASVRQIYSGDDHDYCEINHGEFSGSPKEITVKSMSLAMGVRRPGFQMASIYNPIDLQTGKSVASPSSSSSSSTIQNHLCLLPDQVSIFIQYAYVLVLTILALLVRAVARTFHPPTTNDLSSPLSPHGSEPLLPLTKPHHHQRLDSAQFSTTSSTSSTSPSASENRFANRTVSPSPPFHDEVSDSLRRSDLALDEKLKDRGWAARKNGDGGGGFRQTMRTEFLRPLRRVALVAGVWYLILVWRW</sequence>
<dbReference type="Proteomes" id="UP000223968">
    <property type="component" value="Unassembled WGS sequence"/>
</dbReference>
<dbReference type="Pfam" id="PF00149">
    <property type="entry name" value="Metallophos"/>
    <property type="match status" value="1"/>
</dbReference>
<keyword evidence="3 6" id="KW-1133">Transmembrane helix</keyword>
<dbReference type="AlphaFoldDB" id="A0A2B7Y3C9"/>
<evidence type="ECO:0000256" key="1">
    <source>
        <dbReference type="ARBA" id="ARBA00004141"/>
    </source>
</evidence>
<feature type="transmembrane region" description="Helical" evidence="6">
    <location>
        <begin position="57"/>
        <end position="83"/>
    </location>
</feature>
<keyword evidence="9" id="KW-1185">Reference proteome</keyword>
<reference evidence="8 9" key="1">
    <citation type="submission" date="2017-10" db="EMBL/GenBank/DDBJ databases">
        <title>Comparative genomics in systemic dimorphic fungi from Ajellomycetaceae.</title>
        <authorList>
            <person name="Munoz J.F."/>
            <person name="Mcewen J.G."/>
            <person name="Clay O.K."/>
            <person name="Cuomo C.A."/>
        </authorList>
    </citation>
    <scope>NUCLEOTIDE SEQUENCE [LARGE SCALE GENOMIC DNA]</scope>
    <source>
        <strain evidence="8 9">UAMH5409</strain>
    </source>
</reference>
<evidence type="ECO:0000256" key="4">
    <source>
        <dbReference type="ARBA" id="ARBA00023136"/>
    </source>
</evidence>
<evidence type="ECO:0000256" key="2">
    <source>
        <dbReference type="ARBA" id="ARBA00022692"/>
    </source>
</evidence>
<feature type="domain" description="Calcineurin-like phosphoesterase" evidence="7">
    <location>
        <begin position="145"/>
        <end position="316"/>
    </location>
</feature>
<dbReference type="InterPro" id="IPR004843">
    <property type="entry name" value="Calcineurin-like_PHP"/>
</dbReference>
<dbReference type="EMBL" id="PDNB01000023">
    <property type="protein sequence ID" value="PGH15649.1"/>
    <property type="molecule type" value="Genomic_DNA"/>
</dbReference>
<keyword evidence="2 6" id="KW-0812">Transmembrane</keyword>
<dbReference type="PANTHER" id="PTHR13315">
    <property type="entry name" value="METALLO PHOSPHOESTERASE RELATED"/>
    <property type="match status" value="1"/>
</dbReference>
<dbReference type="OrthoDB" id="5977743at2759"/>
<dbReference type="InterPro" id="IPR033308">
    <property type="entry name" value="PGAP5/Cdc1/Ted1"/>
</dbReference>
<comment type="subcellular location">
    <subcellularLocation>
        <location evidence="1">Membrane</location>
        <topology evidence="1">Multi-pass membrane protein</topology>
    </subcellularLocation>
</comment>
<comment type="caution">
    <text evidence="8">The sequence shown here is derived from an EMBL/GenBank/DDBJ whole genome shotgun (WGS) entry which is preliminary data.</text>
</comment>
<dbReference type="SUPFAM" id="SSF56300">
    <property type="entry name" value="Metallo-dependent phosphatases"/>
    <property type="match status" value="1"/>
</dbReference>
<keyword evidence="4 6" id="KW-0472">Membrane</keyword>
<accession>A0A2B7Y3C9</accession>
<dbReference type="PANTHER" id="PTHR13315:SF4">
    <property type="entry name" value="METALLOPHOSPHOESTERASE, ISOFORM E"/>
    <property type="match status" value="1"/>
</dbReference>
<dbReference type="InterPro" id="IPR029052">
    <property type="entry name" value="Metallo-depent_PP-like"/>
</dbReference>
<organism evidence="8 9">
    <name type="scientific">Helicocarpus griseus UAMH5409</name>
    <dbReference type="NCBI Taxonomy" id="1447875"/>
    <lineage>
        <taxon>Eukaryota</taxon>
        <taxon>Fungi</taxon>
        <taxon>Dikarya</taxon>
        <taxon>Ascomycota</taxon>
        <taxon>Pezizomycotina</taxon>
        <taxon>Eurotiomycetes</taxon>
        <taxon>Eurotiomycetidae</taxon>
        <taxon>Onygenales</taxon>
        <taxon>Ajellomycetaceae</taxon>
        <taxon>Helicocarpus</taxon>
    </lineage>
</organism>
<dbReference type="GO" id="GO:0016787">
    <property type="term" value="F:hydrolase activity"/>
    <property type="evidence" value="ECO:0007669"/>
    <property type="project" value="InterPro"/>
</dbReference>
<proteinExistence type="predicted"/>
<evidence type="ECO:0000256" key="5">
    <source>
        <dbReference type="SAM" id="MobiDB-lite"/>
    </source>
</evidence>